<dbReference type="Proteomes" id="UP000799302">
    <property type="component" value="Unassembled WGS sequence"/>
</dbReference>
<name>A0A6A6UEM3_9PEZI</name>
<feature type="non-terminal residue" evidence="3">
    <location>
        <position position="797"/>
    </location>
</feature>
<dbReference type="InterPro" id="IPR011333">
    <property type="entry name" value="SKP1/BTB/POZ_sf"/>
</dbReference>
<feature type="domain" description="BTB" evidence="2">
    <location>
        <begin position="39"/>
        <end position="111"/>
    </location>
</feature>
<feature type="region of interest" description="Disordered" evidence="1">
    <location>
        <begin position="366"/>
        <end position="397"/>
    </location>
</feature>
<dbReference type="SUPFAM" id="SSF54695">
    <property type="entry name" value="POZ domain"/>
    <property type="match status" value="1"/>
</dbReference>
<evidence type="ECO:0000313" key="3">
    <source>
        <dbReference type="EMBL" id="KAF2669937.1"/>
    </source>
</evidence>
<feature type="region of interest" description="Disordered" evidence="1">
    <location>
        <begin position="580"/>
        <end position="633"/>
    </location>
</feature>
<dbReference type="OrthoDB" id="6359943at2759"/>
<dbReference type="InterPro" id="IPR000210">
    <property type="entry name" value="BTB/POZ_dom"/>
</dbReference>
<evidence type="ECO:0000259" key="2">
    <source>
        <dbReference type="PROSITE" id="PS50097"/>
    </source>
</evidence>
<dbReference type="PANTHER" id="PTHR47369:SF1">
    <property type="entry name" value="BTB_POZ DOMAIN-CONTAINING PROTEIN"/>
    <property type="match status" value="1"/>
</dbReference>
<sequence>SRESSYSGNSNLMKRVAPTDGATLPEHLYTRGLLGGRHSDITILAFNNQYNLHRLILDRAPFFTLALSEPWSESTAREVPLYPGEVDPAITQQAFELALKRLYGLDISEDEDEEAVGLFATGCWLEMQELIDSAVASILRQLCPENLATIIKLVTQNCYGRPGDRILASAKAMLCRDGWDMPLKYWDEIPGHVVQDVVSSDGFFVLDEWERWNHCRKLLDRRLKQQYAIDFELFSSGFRPKNRAPMTVMQELVRFNPLLRPPSPKRPLSGASSITETEAWLSLYTAPDVASLLELLDEGIHYIHLEFEQLQHIRQSTDIFGLPVVPESIILNALYTQMELRQKVMNTPMDEMELGITNALDLKGSDALASDSPEVTEPKGKQRESTQTPSLLEEPITIINQPPKARRFWIPSSDCTMVMGGNADPVVSTGSGPSALRIASRFSAAVDPPEVQWTSEVASTPFGNRDLTTRPRTPGGHSSTDPPNLGQPTPNAYSKFPPFRFSAEFPAPKFLKEKKRVYSRTVFYAGSLWNIYIQKMRSAKQNFQLGVYLHRAKERDPDELTNGNGPTTVDERIGHLEREMRMGGSDRHSLPRRSSAGRSLRRLRNASMGNQPPANTSAGRSSSTLNFNDSPSAASTMTLYSRRARDRNSMSRFSDSTMQTFIGFDSDSSDSDSSGQLTALEDAQVDADAQSMYAQSMYSIGQNQNPTYIPPRISAVPSYSDSRQTIRTYFKIYSPSKGGRLLSVYESAPDQFDFSQSWGWRSSTLMLDEGLDDEVDDEGGKKKGTGMLRFSVVIGNL</sequence>
<evidence type="ECO:0000256" key="1">
    <source>
        <dbReference type="SAM" id="MobiDB-lite"/>
    </source>
</evidence>
<dbReference type="AlphaFoldDB" id="A0A6A6UEM3"/>
<evidence type="ECO:0000313" key="4">
    <source>
        <dbReference type="Proteomes" id="UP000799302"/>
    </source>
</evidence>
<accession>A0A6A6UEM3</accession>
<feature type="non-terminal residue" evidence="3">
    <location>
        <position position="1"/>
    </location>
</feature>
<organism evidence="3 4">
    <name type="scientific">Microthyrium microscopicum</name>
    <dbReference type="NCBI Taxonomy" id="703497"/>
    <lineage>
        <taxon>Eukaryota</taxon>
        <taxon>Fungi</taxon>
        <taxon>Dikarya</taxon>
        <taxon>Ascomycota</taxon>
        <taxon>Pezizomycotina</taxon>
        <taxon>Dothideomycetes</taxon>
        <taxon>Dothideomycetes incertae sedis</taxon>
        <taxon>Microthyriales</taxon>
        <taxon>Microthyriaceae</taxon>
        <taxon>Microthyrium</taxon>
    </lineage>
</organism>
<reference evidence="3" key="1">
    <citation type="journal article" date="2020" name="Stud. Mycol.">
        <title>101 Dothideomycetes genomes: a test case for predicting lifestyles and emergence of pathogens.</title>
        <authorList>
            <person name="Haridas S."/>
            <person name="Albert R."/>
            <person name="Binder M."/>
            <person name="Bloem J."/>
            <person name="Labutti K."/>
            <person name="Salamov A."/>
            <person name="Andreopoulos B."/>
            <person name="Baker S."/>
            <person name="Barry K."/>
            <person name="Bills G."/>
            <person name="Bluhm B."/>
            <person name="Cannon C."/>
            <person name="Castanera R."/>
            <person name="Culley D."/>
            <person name="Daum C."/>
            <person name="Ezra D."/>
            <person name="Gonzalez J."/>
            <person name="Henrissat B."/>
            <person name="Kuo A."/>
            <person name="Liang C."/>
            <person name="Lipzen A."/>
            <person name="Lutzoni F."/>
            <person name="Magnuson J."/>
            <person name="Mondo S."/>
            <person name="Nolan M."/>
            <person name="Ohm R."/>
            <person name="Pangilinan J."/>
            <person name="Park H.-J."/>
            <person name="Ramirez L."/>
            <person name="Alfaro M."/>
            <person name="Sun H."/>
            <person name="Tritt A."/>
            <person name="Yoshinaga Y."/>
            <person name="Zwiers L.-H."/>
            <person name="Turgeon B."/>
            <person name="Goodwin S."/>
            <person name="Spatafora J."/>
            <person name="Crous P."/>
            <person name="Grigoriev I."/>
        </authorList>
    </citation>
    <scope>NUCLEOTIDE SEQUENCE</scope>
    <source>
        <strain evidence="3">CBS 115976</strain>
    </source>
</reference>
<feature type="compositionally biased region" description="Basic and acidic residues" evidence="1">
    <location>
        <begin position="580"/>
        <end position="589"/>
    </location>
</feature>
<proteinExistence type="predicted"/>
<dbReference type="EMBL" id="MU004234">
    <property type="protein sequence ID" value="KAF2669937.1"/>
    <property type="molecule type" value="Genomic_DNA"/>
</dbReference>
<gene>
    <name evidence="3" type="ORF">BT63DRAFT_359158</name>
</gene>
<feature type="region of interest" description="Disordered" evidence="1">
    <location>
        <begin position="458"/>
        <end position="493"/>
    </location>
</feature>
<feature type="compositionally biased region" description="Polar residues" evidence="1">
    <location>
        <begin position="476"/>
        <end position="492"/>
    </location>
</feature>
<feature type="compositionally biased region" description="Polar residues" evidence="1">
    <location>
        <begin position="607"/>
        <end position="633"/>
    </location>
</feature>
<dbReference type="Gene3D" id="3.30.710.10">
    <property type="entry name" value="Potassium Channel Kv1.1, Chain A"/>
    <property type="match status" value="1"/>
</dbReference>
<dbReference type="PROSITE" id="PS50097">
    <property type="entry name" value="BTB"/>
    <property type="match status" value="1"/>
</dbReference>
<dbReference type="PANTHER" id="PTHR47369">
    <property type="entry name" value="BTB/POZ DOMAIN-CONTAINING PROTEIN"/>
    <property type="match status" value="1"/>
</dbReference>
<protein>
    <recommendedName>
        <fullName evidence="2">BTB domain-containing protein</fullName>
    </recommendedName>
</protein>
<keyword evidence="4" id="KW-1185">Reference proteome</keyword>